<comment type="caution">
    <text evidence="13">The sequence shown here is derived from an EMBL/GenBank/DDBJ whole genome shotgun (WGS) entry which is preliminary data.</text>
</comment>
<evidence type="ECO:0000256" key="9">
    <source>
        <dbReference type="ARBA" id="ARBA00023204"/>
    </source>
</evidence>
<dbReference type="InterPro" id="IPR000086">
    <property type="entry name" value="NUDIX_hydrolase_dom"/>
</dbReference>
<dbReference type="GO" id="GO:0044716">
    <property type="term" value="F:8-oxo-GDP phosphatase activity"/>
    <property type="evidence" value="ECO:0007669"/>
    <property type="project" value="TreeGrafter"/>
</dbReference>
<accession>A0A7Y9ZIC1</accession>
<proteinExistence type="inferred from homology"/>
<dbReference type="CDD" id="cd03425">
    <property type="entry name" value="NUDIX_MutT_NudA_like"/>
    <property type="match status" value="1"/>
</dbReference>
<organism evidence="13 14">
    <name type="scientific">Nocardioides aromaticivorans</name>
    <dbReference type="NCBI Taxonomy" id="200618"/>
    <lineage>
        <taxon>Bacteria</taxon>
        <taxon>Bacillati</taxon>
        <taxon>Actinomycetota</taxon>
        <taxon>Actinomycetes</taxon>
        <taxon>Propionibacteriales</taxon>
        <taxon>Nocardioidaceae</taxon>
        <taxon>Nocardioides</taxon>
    </lineage>
</organism>
<dbReference type="PANTHER" id="PTHR47707">
    <property type="entry name" value="8-OXO-DGTP DIPHOSPHATASE"/>
    <property type="match status" value="1"/>
</dbReference>
<keyword evidence="4" id="KW-0235">DNA replication</keyword>
<comment type="cofactor">
    <cofactor evidence="1">
        <name>Mg(2+)</name>
        <dbReference type="ChEBI" id="CHEBI:18420"/>
    </cofactor>
</comment>
<evidence type="ECO:0000256" key="8">
    <source>
        <dbReference type="ARBA" id="ARBA00022842"/>
    </source>
</evidence>
<dbReference type="GO" id="GO:0044715">
    <property type="term" value="F:8-oxo-dGDP phosphatase activity"/>
    <property type="evidence" value="ECO:0007669"/>
    <property type="project" value="TreeGrafter"/>
</dbReference>
<keyword evidence="5" id="KW-0479">Metal-binding</keyword>
<comment type="catalytic activity">
    <reaction evidence="10">
        <text>8-oxo-dGTP + H2O = 8-oxo-dGMP + diphosphate + H(+)</text>
        <dbReference type="Rhea" id="RHEA:31575"/>
        <dbReference type="ChEBI" id="CHEBI:15377"/>
        <dbReference type="ChEBI" id="CHEBI:15378"/>
        <dbReference type="ChEBI" id="CHEBI:33019"/>
        <dbReference type="ChEBI" id="CHEBI:63224"/>
        <dbReference type="ChEBI" id="CHEBI:77896"/>
        <dbReference type="EC" id="3.6.1.55"/>
    </reaction>
</comment>
<feature type="domain" description="Nudix hydrolase" evidence="12">
    <location>
        <begin position="8"/>
        <end position="132"/>
    </location>
</feature>
<keyword evidence="3" id="KW-0515">Mutator protein</keyword>
<evidence type="ECO:0000256" key="4">
    <source>
        <dbReference type="ARBA" id="ARBA00022705"/>
    </source>
</evidence>
<dbReference type="EC" id="3.6.1.55" evidence="11"/>
<dbReference type="GO" id="GO:0035539">
    <property type="term" value="F:8-oxo-7,8-dihydrodeoxyguanosine triphosphate pyrophosphatase activity"/>
    <property type="evidence" value="ECO:0007669"/>
    <property type="project" value="UniProtKB-EC"/>
</dbReference>
<dbReference type="EMBL" id="JACBZM010000001">
    <property type="protein sequence ID" value="NYI45994.1"/>
    <property type="molecule type" value="Genomic_DNA"/>
</dbReference>
<comment type="similarity">
    <text evidence="2">Belongs to the Nudix hydrolase family.</text>
</comment>
<name>A0A7Y9ZIC1_9ACTN</name>
<dbReference type="AlphaFoldDB" id="A0A7Y9ZIC1"/>
<dbReference type="SUPFAM" id="SSF55811">
    <property type="entry name" value="Nudix"/>
    <property type="match status" value="1"/>
</dbReference>
<dbReference type="GO" id="GO:0006260">
    <property type="term" value="P:DNA replication"/>
    <property type="evidence" value="ECO:0007669"/>
    <property type="project" value="UniProtKB-KW"/>
</dbReference>
<evidence type="ECO:0000313" key="14">
    <source>
        <dbReference type="Proteomes" id="UP000562045"/>
    </source>
</evidence>
<dbReference type="InterPro" id="IPR029119">
    <property type="entry name" value="MutY_C"/>
</dbReference>
<evidence type="ECO:0000256" key="7">
    <source>
        <dbReference type="ARBA" id="ARBA00022801"/>
    </source>
</evidence>
<evidence type="ECO:0000256" key="2">
    <source>
        <dbReference type="ARBA" id="ARBA00005582"/>
    </source>
</evidence>
<dbReference type="PROSITE" id="PS51462">
    <property type="entry name" value="NUDIX"/>
    <property type="match status" value="1"/>
</dbReference>
<dbReference type="Gene3D" id="3.90.79.10">
    <property type="entry name" value="Nucleoside Triphosphate Pyrophosphohydrolase"/>
    <property type="match status" value="1"/>
</dbReference>
<dbReference type="PANTHER" id="PTHR47707:SF1">
    <property type="entry name" value="NUDIX HYDROLASE FAMILY PROTEIN"/>
    <property type="match status" value="1"/>
</dbReference>
<dbReference type="GO" id="GO:0006281">
    <property type="term" value="P:DNA repair"/>
    <property type="evidence" value="ECO:0007669"/>
    <property type="project" value="UniProtKB-KW"/>
</dbReference>
<keyword evidence="6" id="KW-0227">DNA damage</keyword>
<dbReference type="GO" id="GO:0046872">
    <property type="term" value="F:metal ion binding"/>
    <property type="evidence" value="ECO:0007669"/>
    <property type="project" value="UniProtKB-KW"/>
</dbReference>
<keyword evidence="9" id="KW-0234">DNA repair</keyword>
<evidence type="ECO:0000256" key="11">
    <source>
        <dbReference type="ARBA" id="ARBA00038905"/>
    </source>
</evidence>
<evidence type="ECO:0000256" key="3">
    <source>
        <dbReference type="ARBA" id="ARBA00022457"/>
    </source>
</evidence>
<dbReference type="Proteomes" id="UP000562045">
    <property type="component" value="Unassembled WGS sequence"/>
</dbReference>
<evidence type="ECO:0000256" key="1">
    <source>
        <dbReference type="ARBA" id="ARBA00001946"/>
    </source>
</evidence>
<evidence type="ECO:0000259" key="12">
    <source>
        <dbReference type="PROSITE" id="PS51462"/>
    </source>
</evidence>
<sequence length="137" mass="14914">MDDRLRQPEIEVVGAVIVRDGLVLCAQRGPDGSLSGKWEFPGGKVEHGESGRLALEREIDEELRCVVKVGDEIATTRYDDGRVVVVLTTFWCRIVSGTPQLTEHTALRWVAPGALDGLDWAPADVPAVELVATRLAP</sequence>
<dbReference type="GO" id="GO:0008413">
    <property type="term" value="F:8-oxo-7,8-dihydroguanosine triphosphate pyrophosphatase activity"/>
    <property type="evidence" value="ECO:0007669"/>
    <property type="project" value="TreeGrafter"/>
</dbReference>
<keyword evidence="7 13" id="KW-0378">Hydrolase</keyword>
<protein>
    <recommendedName>
        <fullName evidence="11">8-oxo-dGTP diphosphatase</fullName>
        <ecNumber evidence="11">3.6.1.55</ecNumber>
    </recommendedName>
</protein>
<dbReference type="Pfam" id="PF14815">
    <property type="entry name" value="NUDIX_4"/>
    <property type="match status" value="1"/>
</dbReference>
<dbReference type="RefSeq" id="WP_179649755.1">
    <property type="nucleotide sequence ID" value="NZ_JACBZM010000001.1"/>
</dbReference>
<gene>
    <name evidence="13" type="ORF">BJ993_003074</name>
</gene>
<dbReference type="InterPro" id="IPR015797">
    <property type="entry name" value="NUDIX_hydrolase-like_dom_sf"/>
</dbReference>
<keyword evidence="8" id="KW-0460">Magnesium</keyword>
<evidence type="ECO:0000256" key="6">
    <source>
        <dbReference type="ARBA" id="ARBA00022763"/>
    </source>
</evidence>
<evidence type="ECO:0000256" key="10">
    <source>
        <dbReference type="ARBA" id="ARBA00035861"/>
    </source>
</evidence>
<evidence type="ECO:0000313" key="13">
    <source>
        <dbReference type="EMBL" id="NYI45994.1"/>
    </source>
</evidence>
<dbReference type="InterPro" id="IPR047127">
    <property type="entry name" value="MutT-like"/>
</dbReference>
<reference evidence="13 14" key="1">
    <citation type="submission" date="2020-07" db="EMBL/GenBank/DDBJ databases">
        <title>Sequencing the genomes of 1000 actinobacteria strains.</title>
        <authorList>
            <person name="Klenk H.-P."/>
        </authorList>
    </citation>
    <scope>NUCLEOTIDE SEQUENCE [LARGE SCALE GENOMIC DNA]</scope>
    <source>
        <strain evidence="13 14">DSM 15131</strain>
    </source>
</reference>
<evidence type="ECO:0000256" key="5">
    <source>
        <dbReference type="ARBA" id="ARBA00022723"/>
    </source>
</evidence>